<organism evidence="6 7">
    <name type="scientific">Algibacter lectus</name>
    <dbReference type="NCBI Taxonomy" id="221126"/>
    <lineage>
        <taxon>Bacteria</taxon>
        <taxon>Pseudomonadati</taxon>
        <taxon>Bacteroidota</taxon>
        <taxon>Flavobacteriia</taxon>
        <taxon>Flavobacteriales</taxon>
        <taxon>Flavobacteriaceae</taxon>
        <taxon>Algibacter</taxon>
    </lineage>
</organism>
<dbReference type="EMBL" id="BBNU01000003">
    <property type="protein sequence ID" value="GAL78605.1"/>
    <property type="molecule type" value="Genomic_DNA"/>
</dbReference>
<dbReference type="InterPro" id="IPR051013">
    <property type="entry name" value="MBL_superfamily_lactonases"/>
</dbReference>
<sequence length="288" mass="32735">MKLYPINSGNFKLDGGAMFGVVPKTLWQRTNPADANNLIDIAARCLLIEDGDRLILIDTGMGNKQSDKFFGYYSLWGGNDTLDGSLKAHGFHRDDITDVFLTHLHFDHSGGCIEWNKNKTGYQPVFKNAHYWSNEDHWQWATQPNNREKASFLKENIIPIEESGQLKFTGIPNSNTLKNSPPLGFDIFFADGHTDKQMIPLIHYKGNTIAFMADLLPTVGHLPLPFVMGYDTRPLLTLNEKESFLNLAADNNFYLFLEHDAHNEIITVKHTEKGVRLDQTYTTQDIFK</sequence>
<keyword evidence="3" id="KW-0378">Hydrolase</keyword>
<feature type="domain" description="Metallo-beta-lactamase" evidence="5">
    <location>
        <begin position="42"/>
        <end position="259"/>
    </location>
</feature>
<dbReference type="PANTHER" id="PTHR42978:SF6">
    <property type="entry name" value="QUORUM-QUENCHING LACTONASE YTNP-RELATED"/>
    <property type="match status" value="1"/>
</dbReference>
<evidence type="ECO:0000256" key="2">
    <source>
        <dbReference type="ARBA" id="ARBA00022723"/>
    </source>
</evidence>
<reference evidence="6 7" key="1">
    <citation type="journal article" date="2014" name="Genome Announc.">
        <title>Draft Genome Sequences of Marine Flavobacterium Algibacter lectus Strains SS8 and NR4.</title>
        <authorList>
            <person name="Takatani N."/>
            <person name="Nakanishi M."/>
            <person name="Meirelles P."/>
            <person name="Mino S."/>
            <person name="Suda W."/>
            <person name="Oshima K."/>
            <person name="Hattori M."/>
            <person name="Ohkuma M."/>
            <person name="Hosokawa M."/>
            <person name="Miyashita K."/>
            <person name="Thompson F.L."/>
            <person name="Niwa A."/>
            <person name="Sawabe T."/>
            <person name="Sawabe T."/>
        </authorList>
    </citation>
    <scope>NUCLEOTIDE SEQUENCE [LARGE SCALE GENOMIC DNA]</scope>
    <source>
        <strain evidence="7">JCM19274</strain>
    </source>
</reference>
<evidence type="ECO:0000256" key="1">
    <source>
        <dbReference type="ARBA" id="ARBA00007749"/>
    </source>
</evidence>
<dbReference type="GO" id="GO:0046872">
    <property type="term" value="F:metal ion binding"/>
    <property type="evidence" value="ECO:0007669"/>
    <property type="project" value="UniProtKB-KW"/>
</dbReference>
<comment type="caution">
    <text evidence="6">The sequence shown here is derived from an EMBL/GenBank/DDBJ whole genome shotgun (WGS) entry which is preliminary data.</text>
</comment>
<dbReference type="InterPro" id="IPR036866">
    <property type="entry name" value="RibonucZ/Hydroxyglut_hydro"/>
</dbReference>
<name>A0A090WNC8_9FLAO</name>
<dbReference type="SUPFAM" id="SSF56281">
    <property type="entry name" value="Metallo-hydrolase/oxidoreductase"/>
    <property type="match status" value="1"/>
</dbReference>
<evidence type="ECO:0000256" key="3">
    <source>
        <dbReference type="ARBA" id="ARBA00022801"/>
    </source>
</evidence>
<dbReference type="GO" id="GO:0016787">
    <property type="term" value="F:hydrolase activity"/>
    <property type="evidence" value="ECO:0007669"/>
    <property type="project" value="UniProtKB-KW"/>
</dbReference>
<evidence type="ECO:0000313" key="7">
    <source>
        <dbReference type="Proteomes" id="UP000029643"/>
    </source>
</evidence>
<evidence type="ECO:0000313" key="6">
    <source>
        <dbReference type="EMBL" id="GAL78605.1"/>
    </source>
</evidence>
<keyword evidence="4" id="KW-0862">Zinc</keyword>
<accession>A0A090WNC8</accession>
<gene>
    <name evidence="6" type="ORF">JCM19274_1069</name>
</gene>
<evidence type="ECO:0000256" key="4">
    <source>
        <dbReference type="ARBA" id="ARBA00022833"/>
    </source>
</evidence>
<dbReference type="Gene3D" id="3.60.15.10">
    <property type="entry name" value="Ribonuclease Z/Hydroxyacylglutathione hydrolase-like"/>
    <property type="match status" value="1"/>
</dbReference>
<dbReference type="CDD" id="cd16281">
    <property type="entry name" value="metallo-hydrolase-like_MBL-fold"/>
    <property type="match status" value="1"/>
</dbReference>
<evidence type="ECO:0000259" key="5">
    <source>
        <dbReference type="SMART" id="SM00849"/>
    </source>
</evidence>
<dbReference type="PANTHER" id="PTHR42978">
    <property type="entry name" value="QUORUM-QUENCHING LACTONASE YTNP-RELATED-RELATED"/>
    <property type="match status" value="1"/>
</dbReference>
<dbReference type="SMART" id="SM00849">
    <property type="entry name" value="Lactamase_B"/>
    <property type="match status" value="1"/>
</dbReference>
<dbReference type="InterPro" id="IPR001279">
    <property type="entry name" value="Metallo-B-lactamas"/>
</dbReference>
<dbReference type="AlphaFoldDB" id="A0A090WNC8"/>
<dbReference type="STRING" id="221126.SAMN04489722_103114"/>
<dbReference type="Pfam" id="PF00753">
    <property type="entry name" value="Lactamase_B"/>
    <property type="match status" value="1"/>
</dbReference>
<protein>
    <submittedName>
        <fullName evidence="6">Beta-lactamase-like</fullName>
    </submittedName>
</protein>
<proteinExistence type="inferred from homology"/>
<comment type="similarity">
    <text evidence="1">Belongs to the metallo-beta-lactamase superfamily.</text>
</comment>
<keyword evidence="2" id="KW-0479">Metal-binding</keyword>
<dbReference type="RefSeq" id="WP_042496251.1">
    <property type="nucleotide sequence ID" value="NZ_BBNU01000003.1"/>
</dbReference>
<dbReference type="Proteomes" id="UP000029643">
    <property type="component" value="Unassembled WGS sequence"/>
</dbReference>